<evidence type="ECO:0000313" key="5">
    <source>
        <dbReference type="Proteomes" id="UP000001554"/>
    </source>
</evidence>
<feature type="region of interest" description="Disordered" evidence="2">
    <location>
        <begin position="194"/>
        <end position="279"/>
    </location>
</feature>
<feature type="region of interest" description="Disordered" evidence="2">
    <location>
        <begin position="294"/>
        <end position="380"/>
    </location>
</feature>
<protein>
    <submittedName>
        <fullName evidence="6">Uncharacterized protein LOC118416122 isoform X1</fullName>
    </submittedName>
</protein>
<dbReference type="InterPro" id="IPR000488">
    <property type="entry name" value="Death_dom"/>
</dbReference>
<dbReference type="CDD" id="cd00173">
    <property type="entry name" value="SH2"/>
    <property type="match status" value="1"/>
</dbReference>
<dbReference type="InterPro" id="IPR011029">
    <property type="entry name" value="DEATH-like_dom_sf"/>
</dbReference>
<dbReference type="Gene3D" id="1.10.533.10">
    <property type="entry name" value="Death Domain, Fas"/>
    <property type="match status" value="1"/>
</dbReference>
<feature type="region of interest" description="Disordered" evidence="2">
    <location>
        <begin position="396"/>
        <end position="451"/>
    </location>
</feature>
<dbReference type="Gene3D" id="3.30.505.10">
    <property type="entry name" value="SH2 domain"/>
    <property type="match status" value="1"/>
</dbReference>
<evidence type="ECO:0000256" key="1">
    <source>
        <dbReference type="PROSITE-ProRule" id="PRU00191"/>
    </source>
</evidence>
<dbReference type="RefSeq" id="XP_035677090.1">
    <property type="nucleotide sequence ID" value="XM_035821197.1"/>
</dbReference>
<dbReference type="PROSITE" id="PS50001">
    <property type="entry name" value="SH2"/>
    <property type="match status" value="1"/>
</dbReference>
<proteinExistence type="predicted"/>
<dbReference type="InterPro" id="IPR036860">
    <property type="entry name" value="SH2_dom_sf"/>
</dbReference>
<organism evidence="5 6">
    <name type="scientific">Branchiostoma floridae</name>
    <name type="common">Florida lancelet</name>
    <name type="synonym">Amphioxus</name>
    <dbReference type="NCBI Taxonomy" id="7739"/>
    <lineage>
        <taxon>Eukaryota</taxon>
        <taxon>Metazoa</taxon>
        <taxon>Chordata</taxon>
        <taxon>Cephalochordata</taxon>
        <taxon>Leptocardii</taxon>
        <taxon>Amphioxiformes</taxon>
        <taxon>Branchiostomatidae</taxon>
        <taxon>Branchiostoma</taxon>
    </lineage>
</organism>
<dbReference type="GeneID" id="118416122"/>
<dbReference type="SUPFAM" id="SSF47986">
    <property type="entry name" value="DEATH domain"/>
    <property type="match status" value="1"/>
</dbReference>
<dbReference type="Proteomes" id="UP000001554">
    <property type="component" value="Chromosome 5"/>
</dbReference>
<evidence type="ECO:0000313" key="6">
    <source>
        <dbReference type="RefSeq" id="XP_035677090.1"/>
    </source>
</evidence>
<feature type="region of interest" description="Disordered" evidence="2">
    <location>
        <begin position="594"/>
        <end position="616"/>
    </location>
</feature>
<feature type="compositionally biased region" description="Basic and acidic residues" evidence="2">
    <location>
        <begin position="213"/>
        <end position="225"/>
    </location>
</feature>
<evidence type="ECO:0000256" key="2">
    <source>
        <dbReference type="SAM" id="MobiDB-lite"/>
    </source>
</evidence>
<reference evidence="5" key="1">
    <citation type="journal article" date="2020" name="Nat. Ecol. Evol.">
        <title>Deeply conserved synteny resolves early events in vertebrate evolution.</title>
        <authorList>
            <person name="Simakov O."/>
            <person name="Marletaz F."/>
            <person name="Yue J.X."/>
            <person name="O'Connell B."/>
            <person name="Jenkins J."/>
            <person name="Brandt A."/>
            <person name="Calef R."/>
            <person name="Tung C.H."/>
            <person name="Huang T.K."/>
            <person name="Schmutz J."/>
            <person name="Satoh N."/>
            <person name="Yu J.K."/>
            <person name="Putnam N.H."/>
            <person name="Green R.E."/>
            <person name="Rokhsar D.S."/>
        </authorList>
    </citation>
    <scope>NUCLEOTIDE SEQUENCE [LARGE SCALE GENOMIC DNA]</scope>
    <source>
        <strain evidence="5">S238N-H82</strain>
    </source>
</reference>
<feature type="compositionally biased region" description="Basic and acidic residues" evidence="2">
    <location>
        <begin position="351"/>
        <end position="361"/>
    </location>
</feature>
<evidence type="ECO:0000259" key="3">
    <source>
        <dbReference type="PROSITE" id="PS50001"/>
    </source>
</evidence>
<dbReference type="SUPFAM" id="SSF55550">
    <property type="entry name" value="SH2 domain"/>
    <property type="match status" value="1"/>
</dbReference>
<sequence>MIAMAGSSKEQLKSDSGQLWEDIKSRPLLEIVGISSLSTVGTLLNVSNPVTKGWEALAETLGYSRVEIEALRHEGNKPYQRSPGVLLLEGWGGRGASSTVQVLEQALLDLDRLDVIEELQQATKDQCNLSVTFHMGQHERSLTLPGVPGMSTLRQALEGAIEQTGLSTDAFEIHGSEMTWSTRARECKGKHLHLVQKKFPQPRHVSEASPTDSPREPQGVEDKPRNNRPKLTKASTVSGPVATSTSSRVRPAIPVQRSQSERSALHPKDQPNRTASPTINIFAAPGTSINILNGKGAMTEPTPFVESKSTNGQRKEASVLSSTQNPTENAISTPHRSDISAERNAPSSETIGEKIPSRTTERSSVCAPVQETKEQVTRSKLPLPKEETFCTSVDSFHKGGLEASSGKIGPRPLGELKTQSHAPPKLPPKKNKPSRTASQVPIQEEGSLQQAEEDIYSRPLAECSRPTPVPVVSEIRPCGSSHGDRRRQLDSVLDDVNWEEIANVPGFHHDIPDDNAAIYTFMFNYLRDEGWYVIRKCADNKLAVSVTYLGDIRHYRIHHTDGRFYFRRDEFQACSLHELIETYKWNDLPAKTDRSSAADGSGQDLLSSPPVPARNRGVRLLNPV</sequence>
<dbReference type="Pfam" id="PF00531">
    <property type="entry name" value="Death"/>
    <property type="match status" value="1"/>
</dbReference>
<dbReference type="OrthoDB" id="10061577at2759"/>
<feature type="domain" description="SH2" evidence="3">
    <location>
        <begin position="506"/>
        <end position="624"/>
    </location>
</feature>
<feature type="domain" description="Death" evidence="4">
    <location>
        <begin position="39"/>
        <end position="123"/>
    </location>
</feature>
<accession>A0A9J7MS10</accession>
<gene>
    <name evidence="6" type="primary">LOC118416122</name>
</gene>
<keyword evidence="1" id="KW-0727">SH2 domain</keyword>
<feature type="compositionally biased region" description="Basic and acidic residues" evidence="2">
    <location>
        <begin position="371"/>
        <end position="380"/>
    </location>
</feature>
<dbReference type="PROSITE" id="PS50017">
    <property type="entry name" value="DEATH_DOMAIN"/>
    <property type="match status" value="1"/>
</dbReference>
<dbReference type="AlphaFoldDB" id="A0A9J7MS10"/>
<dbReference type="InterPro" id="IPR000980">
    <property type="entry name" value="SH2"/>
</dbReference>
<dbReference type="KEGG" id="bfo:118416122"/>
<feature type="compositionally biased region" description="Polar residues" evidence="2">
    <location>
        <begin position="233"/>
        <end position="248"/>
    </location>
</feature>
<feature type="compositionally biased region" description="Polar residues" evidence="2">
    <location>
        <begin position="434"/>
        <end position="450"/>
    </location>
</feature>
<name>A0A9J7MS10_BRAFL</name>
<dbReference type="GO" id="GO:0007165">
    <property type="term" value="P:signal transduction"/>
    <property type="evidence" value="ECO:0007669"/>
    <property type="project" value="InterPro"/>
</dbReference>
<reference evidence="6" key="2">
    <citation type="submission" date="2025-08" db="UniProtKB">
        <authorList>
            <consortium name="RefSeq"/>
        </authorList>
    </citation>
    <scope>IDENTIFICATION</scope>
    <source>
        <strain evidence="6">S238N-H82</strain>
        <tissue evidence="6">Testes</tissue>
    </source>
</reference>
<evidence type="ECO:0000259" key="4">
    <source>
        <dbReference type="PROSITE" id="PS50017"/>
    </source>
</evidence>
<dbReference type="Pfam" id="PF00017">
    <property type="entry name" value="SH2"/>
    <property type="match status" value="1"/>
</dbReference>
<keyword evidence="5" id="KW-1185">Reference proteome</keyword>
<feature type="compositionally biased region" description="Polar residues" evidence="2">
    <location>
        <begin position="319"/>
        <end position="334"/>
    </location>
</feature>
<feature type="compositionally biased region" description="Basic and acidic residues" evidence="2">
    <location>
        <begin position="259"/>
        <end position="271"/>
    </location>
</feature>